<dbReference type="SUPFAM" id="SSF47616">
    <property type="entry name" value="GST C-terminal domain-like"/>
    <property type="match status" value="1"/>
</dbReference>
<dbReference type="PROSITE" id="PS50404">
    <property type="entry name" value="GST_NTER"/>
    <property type="match status" value="1"/>
</dbReference>
<dbReference type="SUPFAM" id="SSF52833">
    <property type="entry name" value="Thioredoxin-like"/>
    <property type="match status" value="1"/>
</dbReference>
<name>A0A4Z0A6S1_9AGAM</name>
<gene>
    <name evidence="2" type="ORF">EWM64_g1259</name>
</gene>
<sequence>MSYETVWVEYPDIKPTCIRIGALPTMTVKKPDGRSEPLYTLPVLQDPNTGAVIADSIAIAMYLEDTYPGKVQLFPPGTRALQYVFSDMFYDKIRAPLWYAIALAGAKQLHEVSKEYYLRTKAESAGRPLTEFRPAGEAGEAVWAEALAAFGQVGQWMDKNGTGDKAKYVMGETFTFADVIIVGWLSYYRSVVGVASREWGDLMAADGGRWAQLVMEFDEHGWFKVD</sequence>
<dbReference type="InterPro" id="IPR036282">
    <property type="entry name" value="Glutathione-S-Trfase_C_sf"/>
</dbReference>
<dbReference type="AlphaFoldDB" id="A0A4Z0A6S1"/>
<accession>A0A4Z0A6S1</accession>
<dbReference type="InterPro" id="IPR054416">
    <property type="entry name" value="GST_UstS-like_C"/>
</dbReference>
<keyword evidence="3" id="KW-1185">Reference proteome</keyword>
<evidence type="ECO:0000313" key="3">
    <source>
        <dbReference type="Proteomes" id="UP000298061"/>
    </source>
</evidence>
<dbReference type="InterPro" id="IPR004045">
    <property type="entry name" value="Glutathione_S-Trfase_N"/>
</dbReference>
<evidence type="ECO:0000313" key="2">
    <source>
        <dbReference type="EMBL" id="TFY82756.1"/>
    </source>
</evidence>
<organism evidence="2 3">
    <name type="scientific">Hericium alpestre</name>
    <dbReference type="NCBI Taxonomy" id="135208"/>
    <lineage>
        <taxon>Eukaryota</taxon>
        <taxon>Fungi</taxon>
        <taxon>Dikarya</taxon>
        <taxon>Basidiomycota</taxon>
        <taxon>Agaricomycotina</taxon>
        <taxon>Agaricomycetes</taxon>
        <taxon>Russulales</taxon>
        <taxon>Hericiaceae</taxon>
        <taxon>Hericium</taxon>
    </lineage>
</organism>
<protein>
    <recommendedName>
        <fullName evidence="1">GST N-terminal domain-containing protein</fullName>
    </recommendedName>
</protein>
<reference evidence="2 3" key="1">
    <citation type="submission" date="2019-02" db="EMBL/GenBank/DDBJ databases">
        <title>Genome sequencing of the rare red list fungi Hericium alpestre (H. flagellum).</title>
        <authorList>
            <person name="Buettner E."/>
            <person name="Kellner H."/>
        </authorList>
    </citation>
    <scope>NUCLEOTIDE SEQUENCE [LARGE SCALE GENOMIC DNA]</scope>
    <source>
        <strain evidence="2 3">DSM 108284</strain>
    </source>
</reference>
<evidence type="ECO:0000259" key="1">
    <source>
        <dbReference type="PROSITE" id="PS50404"/>
    </source>
</evidence>
<dbReference type="Pfam" id="PF13417">
    <property type="entry name" value="GST_N_3"/>
    <property type="match status" value="1"/>
</dbReference>
<dbReference type="InterPro" id="IPR036249">
    <property type="entry name" value="Thioredoxin-like_sf"/>
</dbReference>
<dbReference type="EMBL" id="SFCI01000081">
    <property type="protein sequence ID" value="TFY82756.1"/>
    <property type="molecule type" value="Genomic_DNA"/>
</dbReference>
<dbReference type="Gene3D" id="1.20.1050.10">
    <property type="match status" value="1"/>
</dbReference>
<feature type="domain" description="GST N-terminal" evidence="1">
    <location>
        <begin position="1"/>
        <end position="71"/>
    </location>
</feature>
<dbReference type="OrthoDB" id="4951845at2759"/>
<comment type="caution">
    <text evidence="2">The sequence shown here is derived from an EMBL/GenBank/DDBJ whole genome shotgun (WGS) entry which is preliminary data.</text>
</comment>
<dbReference type="Gene3D" id="3.40.30.10">
    <property type="entry name" value="Glutaredoxin"/>
    <property type="match status" value="1"/>
</dbReference>
<dbReference type="Pfam" id="PF22041">
    <property type="entry name" value="GST_C_7"/>
    <property type="match status" value="1"/>
</dbReference>
<dbReference type="Proteomes" id="UP000298061">
    <property type="component" value="Unassembled WGS sequence"/>
</dbReference>
<proteinExistence type="predicted"/>